<sequence>MSIFGKINAIIAVVAIGASFYHFFIDSMEVSMNIVLSFLAFMYLLFGIEGVKDKDRDKKPAYTYLVVALVLFSGLIMELFKIL</sequence>
<evidence type="ECO:0008006" key="4">
    <source>
        <dbReference type="Google" id="ProtNLM"/>
    </source>
</evidence>
<feature type="transmembrane region" description="Helical" evidence="1">
    <location>
        <begin position="30"/>
        <end position="49"/>
    </location>
</feature>
<evidence type="ECO:0000313" key="2">
    <source>
        <dbReference type="EMBL" id="MFD2681763.1"/>
    </source>
</evidence>
<proteinExistence type="predicted"/>
<evidence type="ECO:0000256" key="1">
    <source>
        <dbReference type="SAM" id="Phobius"/>
    </source>
</evidence>
<accession>A0ABW5RSU0</accession>
<keyword evidence="1" id="KW-0812">Transmembrane</keyword>
<organism evidence="2 3">
    <name type="scientific">Bacillus seohaeanensis</name>
    <dbReference type="NCBI Taxonomy" id="284580"/>
    <lineage>
        <taxon>Bacteria</taxon>
        <taxon>Bacillati</taxon>
        <taxon>Bacillota</taxon>
        <taxon>Bacilli</taxon>
        <taxon>Bacillales</taxon>
        <taxon>Bacillaceae</taxon>
        <taxon>Bacillus</taxon>
    </lineage>
</organism>
<feature type="transmembrane region" description="Helical" evidence="1">
    <location>
        <begin position="61"/>
        <end position="80"/>
    </location>
</feature>
<keyword evidence="1" id="KW-1133">Transmembrane helix</keyword>
<keyword evidence="3" id="KW-1185">Reference proteome</keyword>
<dbReference type="EMBL" id="JBHUMF010000031">
    <property type="protein sequence ID" value="MFD2681763.1"/>
    <property type="molecule type" value="Genomic_DNA"/>
</dbReference>
<keyword evidence="1" id="KW-0472">Membrane</keyword>
<dbReference type="Proteomes" id="UP001597506">
    <property type="component" value="Unassembled WGS sequence"/>
</dbReference>
<gene>
    <name evidence="2" type="ORF">ACFSUL_13565</name>
</gene>
<feature type="transmembrane region" description="Helical" evidence="1">
    <location>
        <begin position="7"/>
        <end position="24"/>
    </location>
</feature>
<name>A0ABW5RSU0_9BACI</name>
<evidence type="ECO:0000313" key="3">
    <source>
        <dbReference type="Proteomes" id="UP001597506"/>
    </source>
</evidence>
<reference evidence="3" key="1">
    <citation type="journal article" date="2019" name="Int. J. Syst. Evol. Microbiol.">
        <title>The Global Catalogue of Microorganisms (GCM) 10K type strain sequencing project: providing services to taxonomists for standard genome sequencing and annotation.</title>
        <authorList>
            <consortium name="The Broad Institute Genomics Platform"/>
            <consortium name="The Broad Institute Genome Sequencing Center for Infectious Disease"/>
            <person name="Wu L."/>
            <person name="Ma J."/>
        </authorList>
    </citation>
    <scope>NUCLEOTIDE SEQUENCE [LARGE SCALE GENOMIC DNA]</scope>
    <source>
        <strain evidence="3">KCTC 3913</strain>
    </source>
</reference>
<protein>
    <recommendedName>
        <fullName evidence="4">DUF3953 domain-containing protein</fullName>
    </recommendedName>
</protein>
<dbReference type="RefSeq" id="WP_377936259.1">
    <property type="nucleotide sequence ID" value="NZ_JBHUMF010000031.1"/>
</dbReference>
<comment type="caution">
    <text evidence="2">The sequence shown here is derived from an EMBL/GenBank/DDBJ whole genome shotgun (WGS) entry which is preliminary data.</text>
</comment>